<proteinExistence type="predicted"/>
<evidence type="ECO:0000313" key="3">
    <source>
        <dbReference type="EMBL" id="HIU24852.1"/>
    </source>
</evidence>
<comment type="caution">
    <text evidence="3">The sequence shown here is derived from an EMBL/GenBank/DDBJ whole genome shotgun (WGS) entry which is preliminary data.</text>
</comment>
<reference evidence="3" key="2">
    <citation type="journal article" date="2021" name="PeerJ">
        <title>Extensive microbial diversity within the chicken gut microbiome revealed by metagenomics and culture.</title>
        <authorList>
            <person name="Gilroy R."/>
            <person name="Ravi A."/>
            <person name="Getino M."/>
            <person name="Pursley I."/>
            <person name="Horton D.L."/>
            <person name="Alikhan N.F."/>
            <person name="Baker D."/>
            <person name="Gharbi K."/>
            <person name="Hall N."/>
            <person name="Watson M."/>
            <person name="Adriaenssens E.M."/>
            <person name="Foster-Nyarko E."/>
            <person name="Jarju S."/>
            <person name="Secka A."/>
            <person name="Antonio M."/>
            <person name="Oren A."/>
            <person name="Chaudhuri R.R."/>
            <person name="La Ragione R."/>
            <person name="Hildebrand F."/>
            <person name="Pallen M.J."/>
        </authorList>
    </citation>
    <scope>NUCLEOTIDE SEQUENCE</scope>
    <source>
        <strain evidence="3">ChiHjej12B11-29160</strain>
    </source>
</reference>
<dbReference type="AlphaFoldDB" id="A0A9D1HZA6"/>
<evidence type="ECO:0000256" key="1">
    <source>
        <dbReference type="SAM" id="MobiDB-lite"/>
    </source>
</evidence>
<evidence type="ECO:0000259" key="2">
    <source>
        <dbReference type="Pfam" id="PF10021"/>
    </source>
</evidence>
<feature type="compositionally biased region" description="Basic and acidic residues" evidence="1">
    <location>
        <begin position="12"/>
        <end position="22"/>
    </location>
</feature>
<reference evidence="3" key="1">
    <citation type="submission" date="2020-10" db="EMBL/GenBank/DDBJ databases">
        <authorList>
            <person name="Gilroy R."/>
        </authorList>
    </citation>
    <scope>NUCLEOTIDE SEQUENCE</scope>
    <source>
        <strain evidence="3">ChiHjej12B11-29160</strain>
    </source>
</reference>
<feature type="domain" description="Microbial-type PARG catalytic" evidence="2">
    <location>
        <begin position="31"/>
        <end position="156"/>
    </location>
</feature>
<dbReference type="Gene3D" id="3.40.220.10">
    <property type="entry name" value="Leucine Aminopeptidase, subunit E, domain 1"/>
    <property type="match status" value="1"/>
</dbReference>
<sequence>MPKNTRPTNRARQAEQREERAAVARAHTEEMAAQFKNEIATTLSELRQYDGMPDAKSAQEPTIPQVTIVDQDSVTAVLERGRGRASMCDLAVLDFASFTHPGGGYDRGTMAQEESLCAESFLYNCLSARKDWYAENRRHNINCELYRERALVLPKVRFERERYHSYADVIVAAAPNARRARANYKVADKDLEAAMRRRIRMVMRIADDLGHNKLILGAFGCGVFGWNASTVARMFLEELASGAHVAQEIVFAIPQGRYDDNLARFQHAFAKFPEANDNAYIPAPSRPKVKRVAEKSNDDNHDEVDEDWRKYL</sequence>
<dbReference type="PANTHER" id="PTHR35596">
    <property type="entry name" value="DUF2263 DOMAIN-CONTAINING PROTEIN"/>
    <property type="match status" value="1"/>
</dbReference>
<accession>A0A9D1HZA6</accession>
<feature type="region of interest" description="Disordered" evidence="1">
    <location>
        <begin position="283"/>
        <end position="312"/>
    </location>
</feature>
<dbReference type="Proteomes" id="UP000824078">
    <property type="component" value="Unassembled WGS sequence"/>
</dbReference>
<dbReference type="PANTHER" id="PTHR35596:SF1">
    <property type="entry name" value="MICROBIAL-TYPE PARG CATALYTIC DOMAIN-CONTAINING PROTEIN"/>
    <property type="match status" value="1"/>
</dbReference>
<dbReference type="InterPro" id="IPR019261">
    <property type="entry name" value="PARG_cat_microbial"/>
</dbReference>
<dbReference type="SUPFAM" id="SSF52949">
    <property type="entry name" value="Macro domain-like"/>
    <property type="match status" value="1"/>
</dbReference>
<dbReference type="InterPro" id="IPR012664">
    <property type="entry name" value="CHP02452"/>
</dbReference>
<dbReference type="EMBL" id="DVMQ01000022">
    <property type="protein sequence ID" value="HIU24852.1"/>
    <property type="molecule type" value="Genomic_DNA"/>
</dbReference>
<dbReference type="InterPro" id="IPR043472">
    <property type="entry name" value="Macro_dom-like"/>
</dbReference>
<protein>
    <submittedName>
        <fullName evidence="3">TIGR02452 family protein</fullName>
    </submittedName>
</protein>
<organism evidence="3 4">
    <name type="scientific">Candidatus Coprovicinus avistercoris</name>
    <dbReference type="NCBI Taxonomy" id="2840754"/>
    <lineage>
        <taxon>Bacteria</taxon>
        <taxon>Bacillati</taxon>
        <taxon>Actinomycetota</taxon>
        <taxon>Coriobacteriia</taxon>
        <taxon>Coriobacteriales</taxon>
        <taxon>Coriobacteriaceae</taxon>
        <taxon>Coriobacteriaceae incertae sedis</taxon>
        <taxon>Candidatus Coprovicinus</taxon>
    </lineage>
</organism>
<evidence type="ECO:0000313" key="4">
    <source>
        <dbReference type="Proteomes" id="UP000824078"/>
    </source>
</evidence>
<dbReference type="PIRSF" id="PIRSF014899">
    <property type="entry name" value="UCP014899"/>
    <property type="match status" value="1"/>
</dbReference>
<dbReference type="NCBIfam" id="TIGR02452">
    <property type="entry name" value="TIGR02452 family protein"/>
    <property type="match status" value="1"/>
</dbReference>
<dbReference type="Pfam" id="PF10021">
    <property type="entry name" value="PARG_cat_microb"/>
    <property type="match status" value="1"/>
</dbReference>
<feature type="region of interest" description="Disordered" evidence="1">
    <location>
        <begin position="1"/>
        <end position="22"/>
    </location>
</feature>
<name>A0A9D1HZA6_9ACTN</name>
<gene>
    <name evidence="3" type="ORF">IAD17_08045</name>
</gene>